<evidence type="ECO:0000256" key="1">
    <source>
        <dbReference type="SAM" id="MobiDB-lite"/>
    </source>
</evidence>
<dbReference type="SUPFAM" id="SSF56112">
    <property type="entry name" value="Protein kinase-like (PK-like)"/>
    <property type="match status" value="1"/>
</dbReference>
<sequence length="710" mass="80330">MSLEEHKKIYGLLTGLCVGSKVQGPDENAMYDPVIELYQTLVPEIQHIDTSAYRSDSRRHNSRIDFSMTTSTTDESRPFCFIDLPTEFKPHIYQDPFSNVPGLSDDLSDPTSSTQTQSSASSTFTVAEWRSSETSSADEIRSSTSQVPTPKDTWSQLLDCASQVYSSHPRTCLFYVWIGADHARLLRFDSSGIIASNRFAYVPESADEISPLVYFLLSFAAARPVDRGVDPTVHIIDPNGSAEDKGHIAQLRAHPELCFFEKSMNFDRQRRALERLVERGSYRILESDGILGSIGLRITVYDDGDIAKPIDYLAWCPLRLKHSVCGRRTFTYPAIRCGADMGKVPVLLKISNRDVHAKSFDGEIAILKVLNERAVKYLPKFVTGGDMPDDDGLPSISRSREVCKEFQKWRQQRFVIPPLCHPLESAYDVEKCFGALYNAFEAHEDAYGTDETPQEQRALHRDISIGNLMLTPTGHGCLIDWDLAILPSPLLTYQGAARRIGITGTWYFMATCLLRYPHRAVHGYQENIESFMWSFAFCLLKYFRFTNISSFASRVEADVYGHVSHDDPPSGGGRKLAVLQDRESWLRNMQHPQIPSVARWVREVSRRADYFYLSRRIAMEDMDRLKTADVHEQCRKLAQNMVDYRSSFETAMKALQDGRVEIKSEDRSKQLEPAAEDAKPQAVSEVPNAPAVGEKRVAEEQLSRSPLKKR</sequence>
<evidence type="ECO:0000313" key="3">
    <source>
        <dbReference type="EMBL" id="KIY53835.1"/>
    </source>
</evidence>
<dbReference type="PANTHER" id="PTHR38248:SF2">
    <property type="entry name" value="FUNK1 11"/>
    <property type="match status" value="1"/>
</dbReference>
<keyword evidence="4" id="KW-1185">Reference proteome</keyword>
<evidence type="ECO:0000313" key="4">
    <source>
        <dbReference type="Proteomes" id="UP000054144"/>
    </source>
</evidence>
<dbReference type="EMBL" id="KN881583">
    <property type="protein sequence ID" value="KIY53835.1"/>
    <property type="molecule type" value="Genomic_DNA"/>
</dbReference>
<feature type="domain" description="Fungal-type protein kinase" evidence="2">
    <location>
        <begin position="406"/>
        <end position="535"/>
    </location>
</feature>
<feature type="region of interest" description="Disordered" evidence="1">
    <location>
        <begin position="99"/>
        <end position="124"/>
    </location>
</feature>
<feature type="compositionally biased region" description="Basic and acidic residues" evidence="1">
    <location>
        <begin position="661"/>
        <end position="670"/>
    </location>
</feature>
<dbReference type="Proteomes" id="UP000054144">
    <property type="component" value="Unassembled WGS sequence"/>
</dbReference>
<feature type="compositionally biased region" description="Basic and acidic residues" evidence="1">
    <location>
        <begin position="693"/>
        <end position="702"/>
    </location>
</feature>
<dbReference type="InterPro" id="IPR040976">
    <property type="entry name" value="Pkinase_fungal"/>
</dbReference>
<organism evidence="3 4">
    <name type="scientific">Fistulina hepatica ATCC 64428</name>
    <dbReference type="NCBI Taxonomy" id="1128425"/>
    <lineage>
        <taxon>Eukaryota</taxon>
        <taxon>Fungi</taxon>
        <taxon>Dikarya</taxon>
        <taxon>Basidiomycota</taxon>
        <taxon>Agaricomycotina</taxon>
        <taxon>Agaricomycetes</taxon>
        <taxon>Agaricomycetidae</taxon>
        <taxon>Agaricales</taxon>
        <taxon>Fistulinaceae</taxon>
        <taxon>Fistulina</taxon>
    </lineage>
</organism>
<dbReference type="InterPro" id="IPR011009">
    <property type="entry name" value="Kinase-like_dom_sf"/>
</dbReference>
<dbReference type="PANTHER" id="PTHR38248">
    <property type="entry name" value="FUNK1 6"/>
    <property type="match status" value="1"/>
</dbReference>
<name>A0A0D7APP9_9AGAR</name>
<proteinExistence type="predicted"/>
<reference evidence="3 4" key="1">
    <citation type="journal article" date="2015" name="Fungal Genet. Biol.">
        <title>Evolution of novel wood decay mechanisms in Agaricales revealed by the genome sequences of Fistulina hepatica and Cylindrobasidium torrendii.</title>
        <authorList>
            <person name="Floudas D."/>
            <person name="Held B.W."/>
            <person name="Riley R."/>
            <person name="Nagy L.G."/>
            <person name="Koehler G."/>
            <person name="Ransdell A.S."/>
            <person name="Younus H."/>
            <person name="Chow J."/>
            <person name="Chiniquy J."/>
            <person name="Lipzen A."/>
            <person name="Tritt A."/>
            <person name="Sun H."/>
            <person name="Haridas S."/>
            <person name="LaButti K."/>
            <person name="Ohm R.A."/>
            <person name="Kues U."/>
            <person name="Blanchette R.A."/>
            <person name="Grigoriev I.V."/>
            <person name="Minto R.E."/>
            <person name="Hibbett D.S."/>
        </authorList>
    </citation>
    <scope>NUCLEOTIDE SEQUENCE [LARGE SCALE GENOMIC DNA]</scope>
    <source>
        <strain evidence="3 4">ATCC 64428</strain>
    </source>
</reference>
<evidence type="ECO:0000259" key="2">
    <source>
        <dbReference type="Pfam" id="PF17667"/>
    </source>
</evidence>
<gene>
    <name evidence="3" type="ORF">FISHEDRAFT_68407</name>
</gene>
<accession>A0A0D7APP9</accession>
<dbReference type="Pfam" id="PF17667">
    <property type="entry name" value="Pkinase_fungal"/>
    <property type="match status" value="1"/>
</dbReference>
<dbReference type="OrthoDB" id="2747778at2759"/>
<dbReference type="AlphaFoldDB" id="A0A0D7APP9"/>
<feature type="compositionally biased region" description="Low complexity" evidence="1">
    <location>
        <begin position="109"/>
        <end position="124"/>
    </location>
</feature>
<dbReference type="Gene3D" id="1.10.510.10">
    <property type="entry name" value="Transferase(Phosphotransferase) domain 1"/>
    <property type="match status" value="1"/>
</dbReference>
<protein>
    <recommendedName>
        <fullName evidence="2">Fungal-type protein kinase domain-containing protein</fullName>
    </recommendedName>
</protein>
<feature type="region of interest" description="Disordered" evidence="1">
    <location>
        <begin position="661"/>
        <end position="710"/>
    </location>
</feature>